<dbReference type="InterPro" id="IPR001138">
    <property type="entry name" value="Zn2Cys6_DnaBD"/>
</dbReference>
<evidence type="ECO:0000259" key="2">
    <source>
        <dbReference type="PROSITE" id="PS50048"/>
    </source>
</evidence>
<keyword evidence="4" id="KW-1185">Reference proteome</keyword>
<dbReference type="Pfam" id="PF00172">
    <property type="entry name" value="Zn_clus"/>
    <property type="match status" value="1"/>
</dbReference>
<dbReference type="SMART" id="SM00066">
    <property type="entry name" value="GAL4"/>
    <property type="match status" value="1"/>
</dbReference>
<dbReference type="InterPro" id="IPR053187">
    <property type="entry name" value="Notoamide_regulator"/>
</dbReference>
<protein>
    <recommendedName>
        <fullName evidence="2">Zn(2)-C6 fungal-type domain-containing protein</fullName>
    </recommendedName>
</protein>
<dbReference type="Proteomes" id="UP001152607">
    <property type="component" value="Unassembled WGS sequence"/>
</dbReference>
<dbReference type="OrthoDB" id="1919336at2759"/>
<evidence type="ECO:0000313" key="4">
    <source>
        <dbReference type="Proteomes" id="UP001152607"/>
    </source>
</evidence>
<reference evidence="3" key="1">
    <citation type="submission" date="2023-01" db="EMBL/GenBank/DDBJ databases">
        <authorList>
            <person name="Van Ghelder C."/>
            <person name="Rancurel C."/>
        </authorList>
    </citation>
    <scope>NUCLEOTIDE SEQUENCE</scope>
    <source>
        <strain evidence="3">CNCM I-4278</strain>
    </source>
</reference>
<name>A0A9W4XLJ3_9PLEO</name>
<dbReference type="PROSITE" id="PS50048">
    <property type="entry name" value="ZN2_CY6_FUNGAL_2"/>
    <property type="match status" value="1"/>
</dbReference>
<evidence type="ECO:0000256" key="1">
    <source>
        <dbReference type="ARBA" id="ARBA00023242"/>
    </source>
</evidence>
<organism evidence="3 4">
    <name type="scientific">Periconia digitata</name>
    <dbReference type="NCBI Taxonomy" id="1303443"/>
    <lineage>
        <taxon>Eukaryota</taxon>
        <taxon>Fungi</taxon>
        <taxon>Dikarya</taxon>
        <taxon>Ascomycota</taxon>
        <taxon>Pezizomycotina</taxon>
        <taxon>Dothideomycetes</taxon>
        <taxon>Pleosporomycetidae</taxon>
        <taxon>Pleosporales</taxon>
        <taxon>Massarineae</taxon>
        <taxon>Periconiaceae</taxon>
        <taxon>Periconia</taxon>
    </lineage>
</organism>
<keyword evidence="1" id="KW-0539">Nucleus</keyword>
<sequence>MTDGRPILPRLFHSPTAGADHVGYHPYSAKLTSQRKVSVACRICQARRTKCDGARPQCGACTLRQSECGYTTKAGQSHSQARKQKMQELENDKRVMLTILCHLQTTSSDEAGGLLKQLRSIKTGDVDAMLASIGRDQTESFSTDHSFSSGIDMDDADGLTRRLSSATTLTDYPQSPSSTRCQDATTCFGIVQVPPEHDLSIDTMRAALDLFFTCASSMSFVFDQLNVGRLVDNIASHAGPTFLGLYNKSVSLEATTELSELAGMLAVGILYMRAEASETAPSSDVASFYYSIGRQGLDSAIEYSPLRAMRLCALLAFYNLSLHPSVASAYIGLGLNLAHDNGVDTSLCSSDISHESVKNKQMLRTLVHLQCWLSASMDFVPESLYNSLVLMTEQTIDDKAQSPWKALQHQVVKITIIKQNILHGSVATSLEPTAAHYREKLSSYRKDLPHWMSLNQLIADGEKGMSKDPHGAVLYLHLFYMSTMMSLSRRLLAAHISKQSAGNFDSPMESRLAVEEGFMAAQMTARVLDLMHSEGSVIDACWLCIHRYTAYTACIMITYCAVQKALNGLDVTKDVELILRCLRILSCCAQKDELSGVLLLPLSKFTTVLQAHEKHWAAEEILKTVNINRATEIAKDISLGDLLLTPHSGTTELHAVSRDLLSLMHRTFGSIRVPPQLQPDSASPFPD</sequence>
<comment type="caution">
    <text evidence="3">The sequence shown here is derived from an EMBL/GenBank/DDBJ whole genome shotgun (WGS) entry which is preliminary data.</text>
</comment>
<dbReference type="PANTHER" id="PTHR47256">
    <property type="entry name" value="ZN(II)2CYS6 TRANSCRIPTION FACTOR (EUROFUNG)-RELATED"/>
    <property type="match status" value="1"/>
</dbReference>
<dbReference type="EMBL" id="CAOQHR010000006">
    <property type="protein sequence ID" value="CAI6336424.1"/>
    <property type="molecule type" value="Genomic_DNA"/>
</dbReference>
<accession>A0A9W4XLJ3</accession>
<evidence type="ECO:0000313" key="3">
    <source>
        <dbReference type="EMBL" id="CAI6336424.1"/>
    </source>
</evidence>
<dbReference type="CDD" id="cd12148">
    <property type="entry name" value="fungal_TF_MHR"/>
    <property type="match status" value="1"/>
</dbReference>
<dbReference type="SUPFAM" id="SSF57701">
    <property type="entry name" value="Zn2/Cys6 DNA-binding domain"/>
    <property type="match status" value="1"/>
</dbReference>
<dbReference type="InterPro" id="IPR036864">
    <property type="entry name" value="Zn2-C6_fun-type_DNA-bd_sf"/>
</dbReference>
<proteinExistence type="predicted"/>
<dbReference type="CDD" id="cd00067">
    <property type="entry name" value="GAL4"/>
    <property type="match status" value="1"/>
</dbReference>
<dbReference type="Gene3D" id="4.10.240.10">
    <property type="entry name" value="Zn(2)-C6 fungal-type DNA-binding domain"/>
    <property type="match status" value="1"/>
</dbReference>
<dbReference type="PANTHER" id="PTHR47256:SF1">
    <property type="entry name" value="ZN(II)2CYS6 TRANSCRIPTION FACTOR (EUROFUNG)"/>
    <property type="match status" value="1"/>
</dbReference>
<feature type="domain" description="Zn(2)-C6 fungal-type" evidence="2">
    <location>
        <begin position="40"/>
        <end position="70"/>
    </location>
</feature>
<gene>
    <name evidence="3" type="ORF">PDIGIT_LOCUS9523</name>
</gene>
<dbReference type="AlphaFoldDB" id="A0A9W4XLJ3"/>
<dbReference type="GO" id="GO:0000981">
    <property type="term" value="F:DNA-binding transcription factor activity, RNA polymerase II-specific"/>
    <property type="evidence" value="ECO:0007669"/>
    <property type="project" value="InterPro"/>
</dbReference>
<dbReference type="GO" id="GO:0008270">
    <property type="term" value="F:zinc ion binding"/>
    <property type="evidence" value="ECO:0007669"/>
    <property type="project" value="InterPro"/>
</dbReference>